<gene>
    <name evidence="2" type="ORF">PIB30_093974</name>
</gene>
<evidence type="ECO:0000313" key="2">
    <source>
        <dbReference type="EMBL" id="MED6115777.1"/>
    </source>
</evidence>
<name>A0ABU6QVZ3_9FABA</name>
<proteinExistence type="predicted"/>
<dbReference type="Pfam" id="PF26130">
    <property type="entry name" value="PB1-like"/>
    <property type="match status" value="1"/>
</dbReference>
<sequence>MYELDIDHLNMRDMVTLLEDIGYKSHKALHWFDVIAPEFETGLNELDGDQGIRELIDWLRTNKEPEFHIYSKANQEKPTSISTTNPFPRNPCTSKCFNPTEIQHFDN</sequence>
<organism evidence="2 3">
    <name type="scientific">Stylosanthes scabra</name>
    <dbReference type="NCBI Taxonomy" id="79078"/>
    <lineage>
        <taxon>Eukaryota</taxon>
        <taxon>Viridiplantae</taxon>
        <taxon>Streptophyta</taxon>
        <taxon>Embryophyta</taxon>
        <taxon>Tracheophyta</taxon>
        <taxon>Spermatophyta</taxon>
        <taxon>Magnoliopsida</taxon>
        <taxon>eudicotyledons</taxon>
        <taxon>Gunneridae</taxon>
        <taxon>Pentapetalae</taxon>
        <taxon>rosids</taxon>
        <taxon>fabids</taxon>
        <taxon>Fabales</taxon>
        <taxon>Fabaceae</taxon>
        <taxon>Papilionoideae</taxon>
        <taxon>50 kb inversion clade</taxon>
        <taxon>dalbergioids sensu lato</taxon>
        <taxon>Dalbergieae</taxon>
        <taxon>Pterocarpus clade</taxon>
        <taxon>Stylosanthes</taxon>
    </lineage>
</organism>
<evidence type="ECO:0000313" key="3">
    <source>
        <dbReference type="Proteomes" id="UP001341840"/>
    </source>
</evidence>
<dbReference type="Proteomes" id="UP001341840">
    <property type="component" value="Unassembled WGS sequence"/>
</dbReference>
<comment type="caution">
    <text evidence="2">The sequence shown here is derived from an EMBL/GenBank/DDBJ whole genome shotgun (WGS) entry which is preliminary data.</text>
</comment>
<feature type="domain" description="PB1-like" evidence="1">
    <location>
        <begin position="3"/>
        <end position="70"/>
    </location>
</feature>
<dbReference type="EMBL" id="JASCZI010002041">
    <property type="protein sequence ID" value="MED6115777.1"/>
    <property type="molecule type" value="Genomic_DNA"/>
</dbReference>
<dbReference type="InterPro" id="IPR058594">
    <property type="entry name" value="PB1-like_dom_pln"/>
</dbReference>
<accession>A0ABU6QVZ3</accession>
<reference evidence="2 3" key="1">
    <citation type="journal article" date="2023" name="Plants (Basel)">
        <title>Bridging the Gap: Combining Genomics and Transcriptomics Approaches to Understand Stylosanthes scabra, an Orphan Legume from the Brazilian Caatinga.</title>
        <authorList>
            <person name="Ferreira-Neto J.R.C."/>
            <person name="da Silva M.D."/>
            <person name="Binneck E."/>
            <person name="de Melo N.F."/>
            <person name="da Silva R.H."/>
            <person name="de Melo A.L.T.M."/>
            <person name="Pandolfi V."/>
            <person name="Bustamante F.O."/>
            <person name="Brasileiro-Vidal A.C."/>
            <person name="Benko-Iseppon A.M."/>
        </authorList>
    </citation>
    <scope>NUCLEOTIDE SEQUENCE [LARGE SCALE GENOMIC DNA]</scope>
    <source>
        <tissue evidence="2">Leaves</tissue>
    </source>
</reference>
<keyword evidence="3" id="KW-1185">Reference proteome</keyword>
<evidence type="ECO:0000259" key="1">
    <source>
        <dbReference type="Pfam" id="PF26130"/>
    </source>
</evidence>
<protein>
    <recommendedName>
        <fullName evidence="1">PB1-like domain-containing protein</fullName>
    </recommendedName>
</protein>